<evidence type="ECO:0000256" key="1">
    <source>
        <dbReference type="SAM" id="Phobius"/>
    </source>
</evidence>
<name>A0A806JYH2_9BACT</name>
<keyword evidence="1" id="KW-1133">Transmembrane helix</keyword>
<keyword evidence="1" id="KW-0472">Membrane</keyword>
<feature type="transmembrane region" description="Helical" evidence="1">
    <location>
        <begin position="181"/>
        <end position="201"/>
    </location>
</feature>
<keyword evidence="1" id="KW-0812">Transmembrane</keyword>
<reference evidence="2" key="1">
    <citation type="submission" date="2012-03" db="EMBL/GenBank/DDBJ databases">
        <title>Functional metagenomics reveals considerable lignocellulase gene clusters in the gut microbiome of a wood-feeding higher termite.</title>
        <authorList>
            <person name="Liu N."/>
        </authorList>
    </citation>
    <scope>NUCLEOTIDE SEQUENCE</scope>
</reference>
<organism evidence="2">
    <name type="scientific">uncultured bacterium contig00006</name>
    <dbReference type="NCBI Taxonomy" id="1181498"/>
    <lineage>
        <taxon>Bacteria</taxon>
        <taxon>environmental samples</taxon>
    </lineage>
</organism>
<dbReference type="EMBL" id="JQ844179">
    <property type="protein sequence ID" value="AGS51985.1"/>
    <property type="molecule type" value="Genomic_DNA"/>
</dbReference>
<feature type="transmembrane region" description="Helical" evidence="1">
    <location>
        <begin position="225"/>
        <end position="248"/>
    </location>
</feature>
<accession>A0A806JYH2</accession>
<feature type="transmembrane region" description="Helical" evidence="1">
    <location>
        <begin position="21"/>
        <end position="39"/>
    </location>
</feature>
<feature type="transmembrane region" description="Helical" evidence="1">
    <location>
        <begin position="150"/>
        <end position="174"/>
    </location>
</feature>
<feature type="transmembrane region" description="Helical" evidence="1">
    <location>
        <begin position="111"/>
        <end position="138"/>
    </location>
</feature>
<proteinExistence type="predicted"/>
<feature type="transmembrane region" description="Helical" evidence="1">
    <location>
        <begin position="70"/>
        <end position="90"/>
    </location>
</feature>
<protein>
    <recommendedName>
        <fullName evidence="3">ABC transporter permease</fullName>
    </recommendedName>
</protein>
<dbReference type="AlphaFoldDB" id="A0A806JYH2"/>
<evidence type="ECO:0000313" key="2">
    <source>
        <dbReference type="EMBL" id="AGS51985.1"/>
    </source>
</evidence>
<sequence>MSGFVVFLRKELTESLKTLRLPIALAVFALIGVMNPMFAKLMPEIMGGIDLGGVALELPAPTAMDSWAQFYSNVGQLGMLTVIIVFSGVMSQELSRGTLVNLLTKGLGRPAVVAAKFAAASSVWALCYALCLSVTAAYTAYYWELDLQNAAVAFTGVWLVGELLIALLIFGGALTANTYGALGVTGGAVAALLVAGIAPSFERFNPLSLAGSAFALLSGAAAVDYYAPALAITAASVLLLVAASAAIFRRKRL</sequence>
<evidence type="ECO:0008006" key="3">
    <source>
        <dbReference type="Google" id="ProtNLM"/>
    </source>
</evidence>